<comment type="caution">
    <text evidence="3">The sequence shown here is derived from an EMBL/GenBank/DDBJ whole genome shotgun (WGS) entry which is preliminary data.</text>
</comment>
<evidence type="ECO:0000256" key="2">
    <source>
        <dbReference type="SAM" id="Phobius"/>
    </source>
</evidence>
<dbReference type="Proteomes" id="UP001212997">
    <property type="component" value="Unassembled WGS sequence"/>
</dbReference>
<keyword evidence="2" id="KW-1133">Transmembrane helix</keyword>
<feature type="transmembrane region" description="Helical" evidence="2">
    <location>
        <begin position="78"/>
        <end position="102"/>
    </location>
</feature>
<evidence type="ECO:0000256" key="1">
    <source>
        <dbReference type="SAM" id="MobiDB-lite"/>
    </source>
</evidence>
<keyword evidence="2" id="KW-0812">Transmembrane</keyword>
<dbReference type="AlphaFoldDB" id="A0AAD5V9D8"/>
<accession>A0AAD5V9D8</accession>
<sequence length="181" mass="19057">MADLLQSLDPSKLVLVETVLSFATSAFSAPVYNLPIFLFGLYAQEGSDAVQSLKAFTSLLVASILYDIIWMARNPQGWFTRLLTIATLVLKVPTALSFAAALRQRGSQFGGLGMGGNDINGATVWSMPGGFTSLGAGGRDGYQNVDDPEDPPVAKTNPPLAPIAPLPSQQPQSAPGAYQNA</sequence>
<feature type="compositionally biased region" description="Low complexity" evidence="1">
    <location>
        <begin position="166"/>
        <end position="175"/>
    </location>
</feature>
<name>A0AAD5V9D8_9APHY</name>
<reference evidence="3" key="1">
    <citation type="submission" date="2022-07" db="EMBL/GenBank/DDBJ databases">
        <title>Genome Sequence of Physisporinus lineatus.</title>
        <authorList>
            <person name="Buettner E."/>
        </authorList>
    </citation>
    <scope>NUCLEOTIDE SEQUENCE</scope>
    <source>
        <strain evidence="3">VT162</strain>
    </source>
</reference>
<gene>
    <name evidence="3" type="ORF">NLI96_g4859</name>
</gene>
<keyword evidence="2" id="KW-0472">Membrane</keyword>
<feature type="transmembrane region" description="Helical" evidence="2">
    <location>
        <begin position="55"/>
        <end position="72"/>
    </location>
</feature>
<feature type="transmembrane region" description="Helical" evidence="2">
    <location>
        <begin position="20"/>
        <end position="43"/>
    </location>
</feature>
<organism evidence="3 4">
    <name type="scientific">Meripilus lineatus</name>
    <dbReference type="NCBI Taxonomy" id="2056292"/>
    <lineage>
        <taxon>Eukaryota</taxon>
        <taxon>Fungi</taxon>
        <taxon>Dikarya</taxon>
        <taxon>Basidiomycota</taxon>
        <taxon>Agaricomycotina</taxon>
        <taxon>Agaricomycetes</taxon>
        <taxon>Polyporales</taxon>
        <taxon>Meripilaceae</taxon>
        <taxon>Meripilus</taxon>
    </lineage>
</organism>
<evidence type="ECO:0000313" key="3">
    <source>
        <dbReference type="EMBL" id="KAJ3485571.1"/>
    </source>
</evidence>
<keyword evidence="4" id="KW-1185">Reference proteome</keyword>
<protein>
    <submittedName>
        <fullName evidence="3">Uncharacterized protein</fullName>
    </submittedName>
</protein>
<proteinExistence type="predicted"/>
<feature type="region of interest" description="Disordered" evidence="1">
    <location>
        <begin position="137"/>
        <end position="181"/>
    </location>
</feature>
<dbReference type="EMBL" id="JANAWD010000149">
    <property type="protein sequence ID" value="KAJ3485571.1"/>
    <property type="molecule type" value="Genomic_DNA"/>
</dbReference>
<evidence type="ECO:0000313" key="4">
    <source>
        <dbReference type="Proteomes" id="UP001212997"/>
    </source>
</evidence>